<evidence type="ECO:0000256" key="7">
    <source>
        <dbReference type="RuleBase" id="RU361267"/>
    </source>
</evidence>
<evidence type="ECO:0000256" key="6">
    <source>
        <dbReference type="ARBA" id="ARBA00023315"/>
    </source>
</evidence>
<evidence type="ECO:0000313" key="10">
    <source>
        <dbReference type="EMBL" id="QNM08599.1"/>
    </source>
</evidence>
<keyword evidence="11" id="KW-1185">Reference proteome</keyword>
<keyword evidence="3 7" id="KW-0444">Lipid biosynthesis</keyword>
<keyword evidence="7" id="KW-0594">Phospholipid biosynthesis</keyword>
<dbReference type="InterPro" id="IPR004552">
    <property type="entry name" value="AGP_acyltrans"/>
</dbReference>
<keyword evidence="8" id="KW-0472">Membrane</keyword>
<evidence type="ECO:0000256" key="1">
    <source>
        <dbReference type="ARBA" id="ARBA00005189"/>
    </source>
</evidence>
<comment type="domain">
    <text evidence="7">The HXXXXD motif is essential for acyltransferase activity and may constitute the binding site for the phosphate moiety of the glycerol-3-phosphate.</text>
</comment>
<dbReference type="GO" id="GO:0016020">
    <property type="term" value="C:membrane"/>
    <property type="evidence" value="ECO:0007669"/>
    <property type="project" value="InterPro"/>
</dbReference>
<dbReference type="GO" id="GO:0003841">
    <property type="term" value="F:1-acylglycerol-3-phosphate O-acyltransferase activity"/>
    <property type="evidence" value="ECO:0007669"/>
    <property type="project" value="UniProtKB-UniRule"/>
</dbReference>
<keyword evidence="7" id="KW-1208">Phospholipid metabolism</keyword>
<feature type="domain" description="Phospholipid/glycerol acyltransferase" evidence="9">
    <location>
        <begin position="73"/>
        <end position="190"/>
    </location>
</feature>
<dbReference type="KEGG" id="whj:H9Q79_17375"/>
<feature type="transmembrane region" description="Helical" evidence="8">
    <location>
        <begin position="6"/>
        <end position="28"/>
    </location>
</feature>
<dbReference type="SUPFAM" id="SSF69593">
    <property type="entry name" value="Glycerol-3-phosphate (1)-acyltransferase"/>
    <property type="match status" value="1"/>
</dbReference>
<dbReference type="PANTHER" id="PTHR10434:SF64">
    <property type="entry name" value="1-ACYL-SN-GLYCEROL-3-PHOSPHATE ACYLTRANSFERASE-RELATED"/>
    <property type="match status" value="1"/>
</dbReference>
<comment type="catalytic activity">
    <reaction evidence="7">
        <text>a 1-acyl-sn-glycero-3-phosphate + an acyl-CoA = a 1,2-diacyl-sn-glycero-3-phosphate + CoA</text>
        <dbReference type="Rhea" id="RHEA:19709"/>
        <dbReference type="ChEBI" id="CHEBI:57287"/>
        <dbReference type="ChEBI" id="CHEBI:57970"/>
        <dbReference type="ChEBI" id="CHEBI:58342"/>
        <dbReference type="ChEBI" id="CHEBI:58608"/>
        <dbReference type="EC" id="2.3.1.51"/>
    </reaction>
</comment>
<proteinExistence type="inferred from homology"/>
<dbReference type="CDD" id="cd07989">
    <property type="entry name" value="LPLAT_AGPAT-like"/>
    <property type="match status" value="1"/>
</dbReference>
<evidence type="ECO:0000256" key="8">
    <source>
        <dbReference type="SAM" id="Phobius"/>
    </source>
</evidence>
<dbReference type="GO" id="GO:0006654">
    <property type="term" value="P:phosphatidic acid biosynthetic process"/>
    <property type="evidence" value="ECO:0007669"/>
    <property type="project" value="TreeGrafter"/>
</dbReference>
<keyword evidence="5 7" id="KW-0443">Lipid metabolism</keyword>
<keyword evidence="8" id="KW-0812">Transmembrane</keyword>
<evidence type="ECO:0000259" key="9">
    <source>
        <dbReference type="SMART" id="SM00563"/>
    </source>
</evidence>
<dbReference type="EC" id="2.3.1.51" evidence="7"/>
<keyword evidence="8" id="KW-1133">Transmembrane helix</keyword>
<dbReference type="RefSeq" id="WP_249328824.1">
    <property type="nucleotide sequence ID" value="NZ_CP060635.1"/>
</dbReference>
<evidence type="ECO:0000256" key="4">
    <source>
        <dbReference type="ARBA" id="ARBA00022679"/>
    </source>
</evidence>
<evidence type="ECO:0000256" key="3">
    <source>
        <dbReference type="ARBA" id="ARBA00022516"/>
    </source>
</evidence>
<gene>
    <name evidence="10" type="ORF">H9Q79_17375</name>
</gene>
<accession>A0A7G9GCR7</accession>
<organism evidence="10 11">
    <name type="scientific">Wansuia hejianensis</name>
    <dbReference type="NCBI Taxonomy" id="2763667"/>
    <lineage>
        <taxon>Bacteria</taxon>
        <taxon>Bacillati</taxon>
        <taxon>Bacillota</taxon>
        <taxon>Clostridia</taxon>
        <taxon>Lachnospirales</taxon>
        <taxon>Lachnospiraceae</taxon>
        <taxon>Wansuia</taxon>
    </lineage>
</organism>
<keyword evidence="4 7" id="KW-0808">Transferase</keyword>
<dbReference type="AlphaFoldDB" id="A0A7G9GCR7"/>
<dbReference type="SMART" id="SM00563">
    <property type="entry name" value="PlsC"/>
    <property type="match status" value="1"/>
</dbReference>
<comment type="similarity">
    <text evidence="2 7">Belongs to the 1-acyl-sn-glycerol-3-phosphate acyltransferase family.</text>
</comment>
<dbReference type="Pfam" id="PF01553">
    <property type="entry name" value="Acyltransferase"/>
    <property type="match status" value="1"/>
</dbReference>
<dbReference type="EMBL" id="CP060635">
    <property type="protein sequence ID" value="QNM08599.1"/>
    <property type="molecule type" value="Genomic_DNA"/>
</dbReference>
<keyword evidence="6 7" id="KW-0012">Acyltransferase</keyword>
<sequence>MFRLILLLMIAALYLILTLPVLLVIWIIGQKNPGLRDRVARAMIRWIFKVILAAAGVKVTVIGEEKIPKDTAVLYTGNHRSIFDILITYVRTPRATGYVAKKELGGIPLFSLWARYINCLFFNRDDLKEGMKMILDGIAMLKDGKSVFIFPEGTRNKNDSDLPLLPFHEGSFKMASKSGCPIVPTALCNTISIWEGHFPWVRSAHVVLEYGDPIYVSELPPEHKKKVGAYVQGIMEEMMEKNQKLL</sequence>
<dbReference type="Proteomes" id="UP000515860">
    <property type="component" value="Chromosome"/>
</dbReference>
<evidence type="ECO:0000313" key="11">
    <source>
        <dbReference type="Proteomes" id="UP000515860"/>
    </source>
</evidence>
<evidence type="ECO:0000256" key="5">
    <source>
        <dbReference type="ARBA" id="ARBA00023098"/>
    </source>
</evidence>
<dbReference type="InterPro" id="IPR002123">
    <property type="entry name" value="Plipid/glycerol_acylTrfase"/>
</dbReference>
<dbReference type="PANTHER" id="PTHR10434">
    <property type="entry name" value="1-ACYL-SN-GLYCEROL-3-PHOSPHATE ACYLTRANSFERASE"/>
    <property type="match status" value="1"/>
</dbReference>
<reference evidence="10 11" key="1">
    <citation type="submission" date="2020-08" db="EMBL/GenBank/DDBJ databases">
        <authorList>
            <person name="Liu C."/>
            <person name="Sun Q."/>
        </authorList>
    </citation>
    <scope>NUCLEOTIDE SEQUENCE [LARGE SCALE GENOMIC DNA]</scope>
    <source>
        <strain evidence="10 11">NSJ-29</strain>
    </source>
</reference>
<evidence type="ECO:0000256" key="2">
    <source>
        <dbReference type="ARBA" id="ARBA00008655"/>
    </source>
</evidence>
<dbReference type="NCBIfam" id="TIGR00530">
    <property type="entry name" value="AGP_acyltrn"/>
    <property type="match status" value="1"/>
</dbReference>
<protein>
    <recommendedName>
        <fullName evidence="7">1-acyl-sn-glycerol-3-phosphate acyltransferase</fullName>
        <ecNumber evidence="7">2.3.1.51</ecNumber>
    </recommendedName>
</protein>
<comment type="pathway">
    <text evidence="1">Lipid metabolism.</text>
</comment>
<name>A0A7G9GCR7_9FIRM</name>